<dbReference type="Pfam" id="PF07885">
    <property type="entry name" value="Ion_trans_2"/>
    <property type="match status" value="1"/>
</dbReference>
<dbReference type="PANTHER" id="PTHR45743:SF27">
    <property type="entry name" value="POTASSIUM CHANNEL KAT3"/>
    <property type="match status" value="1"/>
</dbReference>
<feature type="transmembrane region" description="Helical" evidence="14">
    <location>
        <begin position="238"/>
        <end position="256"/>
    </location>
</feature>
<evidence type="ECO:0000259" key="15">
    <source>
        <dbReference type="PROSITE" id="PS50042"/>
    </source>
</evidence>
<evidence type="ECO:0000313" key="18">
    <source>
        <dbReference type="Proteomes" id="UP000436088"/>
    </source>
</evidence>
<keyword evidence="3" id="KW-0813">Transport</keyword>
<dbReference type="PANTHER" id="PTHR45743">
    <property type="entry name" value="POTASSIUM CHANNEL AKT1"/>
    <property type="match status" value="1"/>
</dbReference>
<feature type="domain" description="Reverse transcriptase" evidence="16">
    <location>
        <begin position="1"/>
        <end position="418"/>
    </location>
</feature>
<keyword evidence="8" id="KW-0630">Potassium</keyword>
<dbReference type="GO" id="GO:0005249">
    <property type="term" value="F:voltage-gated potassium channel activity"/>
    <property type="evidence" value="ECO:0007669"/>
    <property type="project" value="InterPro"/>
</dbReference>
<feature type="transmembrane region" description="Helical" evidence="14">
    <location>
        <begin position="1029"/>
        <end position="1047"/>
    </location>
</feature>
<dbReference type="InterPro" id="IPR014710">
    <property type="entry name" value="RmlC-like_jellyroll"/>
</dbReference>
<feature type="transmembrane region" description="Helical" evidence="14">
    <location>
        <begin position="90"/>
        <end position="114"/>
    </location>
</feature>
<keyword evidence="10" id="KW-0406">Ion transport</keyword>
<dbReference type="PROSITE" id="PS50042">
    <property type="entry name" value="CNMP_BINDING_3"/>
    <property type="match status" value="1"/>
</dbReference>
<dbReference type="InterPro" id="IPR000595">
    <property type="entry name" value="cNMP-bd_dom"/>
</dbReference>
<dbReference type="PROSITE" id="PS50878">
    <property type="entry name" value="RT_POL"/>
    <property type="match status" value="1"/>
</dbReference>
<dbReference type="SUPFAM" id="SSF81324">
    <property type="entry name" value="Voltage-gated potassium channels"/>
    <property type="match status" value="1"/>
</dbReference>
<dbReference type="InterPro" id="IPR013099">
    <property type="entry name" value="K_chnl_dom"/>
</dbReference>
<evidence type="ECO:0000256" key="7">
    <source>
        <dbReference type="ARBA" id="ARBA00022882"/>
    </source>
</evidence>
<keyword evidence="12 17" id="KW-0407">Ion channel</keyword>
<dbReference type="SUPFAM" id="SSF56672">
    <property type="entry name" value="DNA/RNA polymerases"/>
    <property type="match status" value="1"/>
</dbReference>
<evidence type="ECO:0000256" key="10">
    <source>
        <dbReference type="ARBA" id="ARBA00023065"/>
    </source>
</evidence>
<reference evidence="17" key="1">
    <citation type="submission" date="2019-09" db="EMBL/GenBank/DDBJ databases">
        <title>Draft genome information of white flower Hibiscus syriacus.</title>
        <authorList>
            <person name="Kim Y.-M."/>
        </authorList>
    </citation>
    <scope>NUCLEOTIDE SEQUENCE [LARGE SCALE GENOMIC DNA]</scope>
    <source>
        <strain evidence="17">YM2019G1</strain>
    </source>
</reference>
<feature type="domain" description="Cyclic nucleotide-binding" evidence="15">
    <location>
        <begin position="605"/>
        <end position="660"/>
    </location>
</feature>
<keyword evidence="6" id="KW-0631">Potassium channel</keyword>
<protein>
    <submittedName>
        <fullName evidence="17">Potassium channel KAT3</fullName>
    </submittedName>
</protein>
<comment type="similarity">
    <text evidence="2">Belongs to the potassium channel family. Plant (TC 1.A.1.4) subfamily.</text>
</comment>
<gene>
    <name evidence="17" type="ORF">F3Y22_tig00111758pilonHSYRG00308</name>
</gene>
<dbReference type="InterPro" id="IPR045319">
    <property type="entry name" value="KAT/AKT"/>
</dbReference>
<keyword evidence="11 14" id="KW-0472">Membrane</keyword>
<keyword evidence="4" id="KW-0633">Potassium transport</keyword>
<feature type="region of interest" description="Disordered" evidence="13">
    <location>
        <begin position="863"/>
        <end position="882"/>
    </location>
</feature>
<dbReference type="EMBL" id="VEPZ02001419">
    <property type="protein sequence ID" value="KAE8674391.1"/>
    <property type="molecule type" value="Genomic_DNA"/>
</dbReference>
<feature type="compositionally biased region" description="Basic and acidic residues" evidence="13">
    <location>
        <begin position="1295"/>
        <end position="1329"/>
    </location>
</feature>
<feature type="transmembrane region" description="Helical" evidence="14">
    <location>
        <begin position="164"/>
        <end position="184"/>
    </location>
</feature>
<feature type="region of interest" description="Disordered" evidence="13">
    <location>
        <begin position="740"/>
        <end position="771"/>
    </location>
</feature>
<evidence type="ECO:0000256" key="4">
    <source>
        <dbReference type="ARBA" id="ARBA00022538"/>
    </source>
</evidence>
<dbReference type="Pfam" id="PF00078">
    <property type="entry name" value="RVT_1"/>
    <property type="match status" value="1"/>
</dbReference>
<evidence type="ECO:0000256" key="12">
    <source>
        <dbReference type="ARBA" id="ARBA00023303"/>
    </source>
</evidence>
<dbReference type="Gene3D" id="3.10.10.10">
    <property type="entry name" value="HIV Type 1 Reverse Transcriptase, subunit A, domain 1"/>
    <property type="match status" value="1"/>
</dbReference>
<dbReference type="Pfam" id="PF00520">
    <property type="entry name" value="Ion_trans"/>
    <property type="match status" value="1"/>
</dbReference>
<evidence type="ECO:0000256" key="9">
    <source>
        <dbReference type="ARBA" id="ARBA00022989"/>
    </source>
</evidence>
<evidence type="ECO:0000256" key="11">
    <source>
        <dbReference type="ARBA" id="ARBA00023136"/>
    </source>
</evidence>
<evidence type="ECO:0000256" key="1">
    <source>
        <dbReference type="ARBA" id="ARBA00004141"/>
    </source>
</evidence>
<name>A0A6A2XEY9_HIBSY</name>
<feature type="compositionally biased region" description="Low complexity" evidence="13">
    <location>
        <begin position="1351"/>
        <end position="1377"/>
    </location>
</feature>
<dbReference type="InterPro" id="IPR005821">
    <property type="entry name" value="Ion_trans_dom"/>
</dbReference>
<accession>A0A6A2XEY9</accession>
<evidence type="ECO:0000256" key="3">
    <source>
        <dbReference type="ARBA" id="ARBA00022448"/>
    </source>
</evidence>
<evidence type="ECO:0000313" key="17">
    <source>
        <dbReference type="EMBL" id="KAE8674391.1"/>
    </source>
</evidence>
<evidence type="ECO:0000256" key="8">
    <source>
        <dbReference type="ARBA" id="ARBA00022958"/>
    </source>
</evidence>
<dbReference type="GO" id="GO:0034702">
    <property type="term" value="C:monoatomic ion channel complex"/>
    <property type="evidence" value="ECO:0007669"/>
    <property type="project" value="UniProtKB-KW"/>
</dbReference>
<evidence type="ECO:0000256" key="13">
    <source>
        <dbReference type="SAM" id="MobiDB-lite"/>
    </source>
</evidence>
<dbReference type="SUPFAM" id="SSF51206">
    <property type="entry name" value="cAMP-binding domain-like"/>
    <property type="match status" value="1"/>
</dbReference>
<evidence type="ECO:0000256" key="14">
    <source>
        <dbReference type="SAM" id="Phobius"/>
    </source>
</evidence>
<keyword evidence="5 14" id="KW-0812">Transmembrane</keyword>
<dbReference type="InterPro" id="IPR018490">
    <property type="entry name" value="cNMP-bd_dom_sf"/>
</dbReference>
<comment type="caution">
    <text evidence="17">The sequence shown here is derived from an EMBL/GenBank/DDBJ whole genome shotgun (WGS) entry which is preliminary data.</text>
</comment>
<evidence type="ECO:0000256" key="2">
    <source>
        <dbReference type="ARBA" id="ARBA00007929"/>
    </source>
</evidence>
<dbReference type="Pfam" id="PF10551">
    <property type="entry name" value="MULE"/>
    <property type="match status" value="1"/>
</dbReference>
<keyword evidence="9 14" id="KW-1133">Transmembrane helix</keyword>
<dbReference type="InterPro" id="IPR000477">
    <property type="entry name" value="RT_dom"/>
</dbReference>
<keyword evidence="7" id="KW-0851">Voltage-gated channel</keyword>
<feature type="transmembrane region" description="Helical" evidence="14">
    <location>
        <begin position="205"/>
        <end position="226"/>
    </location>
</feature>
<evidence type="ECO:0000256" key="5">
    <source>
        <dbReference type="ARBA" id="ARBA00022692"/>
    </source>
</evidence>
<keyword evidence="18" id="KW-1185">Reference proteome</keyword>
<proteinExistence type="inferred from homology"/>
<dbReference type="Gene3D" id="1.10.287.70">
    <property type="match status" value="1"/>
</dbReference>
<organism evidence="17 18">
    <name type="scientific">Hibiscus syriacus</name>
    <name type="common">Rose of Sharon</name>
    <dbReference type="NCBI Taxonomy" id="106335"/>
    <lineage>
        <taxon>Eukaryota</taxon>
        <taxon>Viridiplantae</taxon>
        <taxon>Streptophyta</taxon>
        <taxon>Embryophyta</taxon>
        <taxon>Tracheophyta</taxon>
        <taxon>Spermatophyta</taxon>
        <taxon>Magnoliopsida</taxon>
        <taxon>eudicotyledons</taxon>
        <taxon>Gunneridae</taxon>
        <taxon>Pentapetalae</taxon>
        <taxon>rosids</taxon>
        <taxon>malvids</taxon>
        <taxon>Malvales</taxon>
        <taxon>Malvaceae</taxon>
        <taxon>Malvoideae</taxon>
        <taxon>Hibiscus</taxon>
    </lineage>
</organism>
<dbReference type="Proteomes" id="UP000436088">
    <property type="component" value="Unassembled WGS sequence"/>
</dbReference>
<comment type="subcellular location">
    <subcellularLocation>
        <location evidence="1">Membrane</location>
        <topology evidence="1">Multi-pass membrane protein</topology>
    </subcellularLocation>
</comment>
<feature type="region of interest" description="Disordered" evidence="13">
    <location>
        <begin position="1292"/>
        <end position="1390"/>
    </location>
</feature>
<dbReference type="InterPro" id="IPR018289">
    <property type="entry name" value="MULE_transposase_dom"/>
</dbReference>
<dbReference type="InterPro" id="IPR043502">
    <property type="entry name" value="DNA/RNA_pol_sf"/>
</dbReference>
<sequence>MTDVGSSPSPLRFRRRSSGEMQKLATVSSSLLPAFGTVVDDGYLNLKKYVIVPDDHIYRWWQTFLVALVLYSAWASVFELAFKREARGELLVIDLVVDLFFAIDIVLTFFVAYLDKTTYLMLTITRKLLYASTVPFQLVFRIFTGRWHNGEVFGFLNLLSLWRLWRVTVFAVHTAACVYYFLAVHHKHPVKTWIGSVVEDFKHRSVWLGYTYSMYWSIVTLTTFGYGDLHAVNTGEKIFNMLYMLFNIGLTAYMIGNMKILVVHAAVRTFAMTLETRRIPNAYIRAIRDMYCISTTYIRTTVGDTSVEIGLHQGSSLSPYIFALIMDDIYCATPDGVPWCMLFADDIVLVAETKTELNSRLATWKTALEEKGLRINMEKTKYLCTNFNGNQNEEDVEVCIEGHVLPSKDCFKYLGSMIHKDGGVDDDVTHRIKEGWLKWRAATGVLCDKKVPLKLKGKFYRMTIRPAMLYGSECWAIKKDHIRRMEAAEMRMLRWACGREDFGGLGMSLGDNHRMCTKNLSHNTNAVIFFMQTYDKQRDAINELLRYASKNRLPEGLREQILAHMQLKFKTAELQQEEVLQDLPMAIRSSISQHLFRRTVEKSDLFNGVSEDLVSQLVSEMKAEFFPAKVEIILQNEIPTDIYILVSGAVDLLTYKNGTEQRNGKVYLLTDNEDVERFIAYISVSSDDVTLYVVEPRSSGVGSVAGSNQLSFSTPVYGAQNLMVPPQFHHQANIVSPHFQYQTQSQNPQPFPNPNHNQLSAPNSGFRIDQLDDDEPTEKIVSTSQYSKFDLGQYSDFDLGQYSDFDNFSEEETDPAYNDFDIGQYLNFDDETAVAEEDVVDDNKEEVTTVNEHVEHPFCNSYNTEEEKEEEEIPKEKSPKKMPREYNWNMPELLQIPEEELVKIAVDCYTKIIHIKKDDCFDTNEDLKIALYSKCVEDGYQLKVNKSSKDRFETRVYRGHEIMTDMNVQFKISISYSQAWRAKCYALELLRGSPEASFAQLSAYCHNLKLKNPRSVTHIKTYRDERFELLFIAIGAAVIIIVDGAHLKGRYLGVNLLAVAMDANNGILPIAYGVGKSETSDSWTWFMGHLRDCIGSISNLTIISDKANSIDNGVRMCFPYAFHGLCGVHLYRNLKSRSTGIKNHKWTYWKAVKAYREVDFNKHINCLRRVLPQCAQTLEDVEFERWSRVHQLGARYGFMTSNSAESINALSRHSRKLPITMLMEFFRASIQQWYYKKRNHAVSLHLNQDDSSAYAMDCYTTEVYRQTYGEIVYPIPHPSEWDIPDDLQTVFPPAMDRRLPGRPKSHDRIPSKGEEKKRSACSRCKESGHTRLTCGSPVPSQSSFPLPKYGSSSKSKAHMVSSKRQSKSQSSLKSQSQPASPFGTVNLGDF</sequence>
<dbReference type="Gene3D" id="3.30.70.270">
    <property type="match status" value="1"/>
</dbReference>
<dbReference type="Gene3D" id="2.60.120.10">
    <property type="entry name" value="Jelly Rolls"/>
    <property type="match status" value="1"/>
</dbReference>
<evidence type="ECO:0000256" key="6">
    <source>
        <dbReference type="ARBA" id="ARBA00022826"/>
    </source>
</evidence>
<evidence type="ECO:0000259" key="16">
    <source>
        <dbReference type="PROSITE" id="PS50878"/>
    </source>
</evidence>
<dbReference type="CDD" id="cd00038">
    <property type="entry name" value="CAP_ED"/>
    <property type="match status" value="1"/>
</dbReference>
<dbReference type="InterPro" id="IPR043128">
    <property type="entry name" value="Rev_trsase/Diguanyl_cyclase"/>
</dbReference>
<feature type="transmembrane region" description="Helical" evidence="14">
    <location>
        <begin position="60"/>
        <end position="78"/>
    </location>
</feature>
<feature type="compositionally biased region" description="Low complexity" evidence="13">
    <location>
        <begin position="744"/>
        <end position="758"/>
    </location>
</feature>
<feature type="compositionally biased region" description="Acidic residues" evidence="13">
    <location>
        <begin position="864"/>
        <end position="873"/>
    </location>
</feature>